<dbReference type="GO" id="GO:0003723">
    <property type="term" value="F:RNA binding"/>
    <property type="evidence" value="ECO:0007669"/>
    <property type="project" value="UniProtKB-KW"/>
</dbReference>
<keyword evidence="5" id="KW-0694">RNA-binding</keyword>
<gene>
    <name evidence="7" type="ORF">LCGC14_1529580</name>
</gene>
<keyword evidence="2" id="KW-0808">Transferase</keyword>
<dbReference type="AlphaFoldDB" id="A0A0F9LBW3"/>
<evidence type="ECO:0000313" key="7">
    <source>
        <dbReference type="EMBL" id="KKM61650.1"/>
    </source>
</evidence>
<dbReference type="Gene3D" id="1.10.246.80">
    <property type="match status" value="1"/>
</dbReference>
<dbReference type="InterPro" id="IPR032810">
    <property type="entry name" value="CCA-adding_enz_C"/>
</dbReference>
<organism evidence="7">
    <name type="scientific">marine sediment metagenome</name>
    <dbReference type="NCBI Taxonomy" id="412755"/>
    <lineage>
        <taxon>unclassified sequences</taxon>
        <taxon>metagenomes</taxon>
        <taxon>ecological metagenomes</taxon>
    </lineage>
</organism>
<name>A0A0F9LBW3_9ZZZZ</name>
<keyword evidence="2" id="KW-0548">Nucleotidyltransferase</keyword>
<dbReference type="GO" id="GO:0016779">
    <property type="term" value="F:nucleotidyltransferase activity"/>
    <property type="evidence" value="ECO:0007669"/>
    <property type="project" value="UniProtKB-KW"/>
</dbReference>
<reference evidence="7" key="1">
    <citation type="journal article" date="2015" name="Nature">
        <title>Complex archaea that bridge the gap between prokaryotes and eukaryotes.</title>
        <authorList>
            <person name="Spang A."/>
            <person name="Saw J.H."/>
            <person name="Jorgensen S.L."/>
            <person name="Zaremba-Niedzwiedzka K."/>
            <person name="Martijn J."/>
            <person name="Lind A.E."/>
            <person name="van Eijk R."/>
            <person name="Schleper C."/>
            <person name="Guy L."/>
            <person name="Ettema T.J."/>
        </authorList>
    </citation>
    <scope>NUCLEOTIDE SEQUENCE</scope>
</reference>
<dbReference type="Pfam" id="PF13735">
    <property type="entry name" value="tRNA_NucTran2_2"/>
    <property type="match status" value="1"/>
</dbReference>
<feature type="non-terminal residue" evidence="7">
    <location>
        <position position="1"/>
    </location>
</feature>
<dbReference type="SUPFAM" id="SSF81891">
    <property type="entry name" value="Poly A polymerase C-terminal region-like"/>
    <property type="match status" value="1"/>
</dbReference>
<feature type="domain" description="CCA-adding enzyme C-terminal" evidence="6">
    <location>
        <begin position="8"/>
        <end position="54"/>
    </location>
</feature>
<keyword evidence="3" id="KW-0479">Metal-binding</keyword>
<evidence type="ECO:0000256" key="5">
    <source>
        <dbReference type="ARBA" id="ARBA00022884"/>
    </source>
</evidence>
<proteinExistence type="predicted"/>
<dbReference type="EMBL" id="LAZR01011443">
    <property type="protein sequence ID" value="KKM61650.1"/>
    <property type="molecule type" value="Genomic_DNA"/>
</dbReference>
<evidence type="ECO:0000256" key="2">
    <source>
        <dbReference type="ARBA" id="ARBA00022695"/>
    </source>
</evidence>
<evidence type="ECO:0000256" key="3">
    <source>
        <dbReference type="ARBA" id="ARBA00022723"/>
    </source>
</evidence>
<evidence type="ECO:0000259" key="6">
    <source>
        <dbReference type="Pfam" id="PF13735"/>
    </source>
</evidence>
<protein>
    <recommendedName>
        <fullName evidence="6">CCA-adding enzyme C-terminal domain-containing protein</fullName>
    </recommendedName>
</protein>
<keyword evidence="4" id="KW-0460">Magnesium</keyword>
<keyword evidence="1" id="KW-0819">tRNA processing</keyword>
<dbReference type="GO" id="GO:0046872">
    <property type="term" value="F:metal ion binding"/>
    <property type="evidence" value="ECO:0007669"/>
    <property type="project" value="UniProtKB-KW"/>
</dbReference>
<comment type="caution">
    <text evidence="7">The sequence shown here is derived from an EMBL/GenBank/DDBJ whole genome shotgun (WGS) entry which is preliminary data.</text>
</comment>
<evidence type="ECO:0000256" key="4">
    <source>
        <dbReference type="ARBA" id="ARBA00022842"/>
    </source>
</evidence>
<accession>A0A0F9LBW3</accession>
<sequence length="66" mass="7485">NSLNLNIPLKINGKIIISTLKLEEGPIIGKIITKIRENIKSGNLINKEKDLLLFIKKLDLSKFENE</sequence>
<dbReference type="GO" id="GO:0008033">
    <property type="term" value="P:tRNA processing"/>
    <property type="evidence" value="ECO:0007669"/>
    <property type="project" value="UniProtKB-KW"/>
</dbReference>
<evidence type="ECO:0000256" key="1">
    <source>
        <dbReference type="ARBA" id="ARBA00022694"/>
    </source>
</evidence>